<gene>
    <name evidence="2" type="ORF">D6851_15270</name>
</gene>
<sequence length="224" mass="24718">MPSVSSHTNAPAAAEDFARNWEAVRHDGAIQFAPVELPEKPQTPDWLARLFKAVGDLLRPVAEALGVSWPTLKWILLALAIALLLFIVWRLLGPLLLPSSKKEDTPEEWAPDQAQAVALLEDADRLVAEGRFGEATHLLLQRSVGHIRDTRPDLLDPSSTAREISRLDALSDTARQTFALIAERVEHSLFALRPLNDEDWQVARKAYSEFALTRPTAAEGPLGA</sequence>
<keyword evidence="1" id="KW-0472">Membrane</keyword>
<keyword evidence="3" id="KW-1185">Reference proteome</keyword>
<evidence type="ECO:0008006" key="4">
    <source>
        <dbReference type="Google" id="ProtNLM"/>
    </source>
</evidence>
<evidence type="ECO:0000313" key="2">
    <source>
        <dbReference type="EMBL" id="RKF18232.1"/>
    </source>
</evidence>
<keyword evidence="1" id="KW-0812">Transmembrane</keyword>
<protein>
    <recommendedName>
        <fullName evidence="4">DUF4129 domain-containing protein</fullName>
    </recommendedName>
</protein>
<name>A0A420EC66_9SPHN</name>
<organism evidence="2 3">
    <name type="scientific">Altericroceibacterium spongiae</name>
    <dbReference type="NCBI Taxonomy" id="2320269"/>
    <lineage>
        <taxon>Bacteria</taxon>
        <taxon>Pseudomonadati</taxon>
        <taxon>Pseudomonadota</taxon>
        <taxon>Alphaproteobacteria</taxon>
        <taxon>Sphingomonadales</taxon>
        <taxon>Erythrobacteraceae</taxon>
        <taxon>Altericroceibacterium</taxon>
    </lineage>
</organism>
<evidence type="ECO:0000313" key="3">
    <source>
        <dbReference type="Proteomes" id="UP000284395"/>
    </source>
</evidence>
<comment type="caution">
    <text evidence="2">The sequence shown here is derived from an EMBL/GenBank/DDBJ whole genome shotgun (WGS) entry which is preliminary data.</text>
</comment>
<evidence type="ECO:0000256" key="1">
    <source>
        <dbReference type="SAM" id="Phobius"/>
    </source>
</evidence>
<dbReference type="OrthoDB" id="8478645at2"/>
<proteinExistence type="predicted"/>
<accession>A0A420EC66</accession>
<dbReference type="AlphaFoldDB" id="A0A420EC66"/>
<dbReference type="Proteomes" id="UP000284395">
    <property type="component" value="Unassembled WGS sequence"/>
</dbReference>
<keyword evidence="1" id="KW-1133">Transmembrane helix</keyword>
<feature type="transmembrane region" description="Helical" evidence="1">
    <location>
        <begin position="74"/>
        <end position="92"/>
    </location>
</feature>
<reference evidence="2 3" key="1">
    <citation type="submission" date="2018-09" db="EMBL/GenBank/DDBJ databases">
        <title>Altererythrobacter spongiae sp. nov., isolated from a marine sponge.</title>
        <authorList>
            <person name="Zhuang L."/>
            <person name="Luo L."/>
        </authorList>
    </citation>
    <scope>NUCLEOTIDE SEQUENCE [LARGE SCALE GENOMIC DNA]</scope>
    <source>
        <strain evidence="2 3">HN-Y73</strain>
    </source>
</reference>
<dbReference type="EMBL" id="RAPF01000011">
    <property type="protein sequence ID" value="RKF18232.1"/>
    <property type="molecule type" value="Genomic_DNA"/>
</dbReference>